<dbReference type="EMBL" id="CP097331">
    <property type="protein sequence ID" value="URF07996.1"/>
    <property type="molecule type" value="Genomic_DNA"/>
</dbReference>
<dbReference type="SUPFAM" id="SSF47473">
    <property type="entry name" value="EF-hand"/>
    <property type="match status" value="1"/>
</dbReference>
<accession>A0AAE9I821</accession>
<dbReference type="Proteomes" id="UP001056132">
    <property type="component" value="Chromosome 2"/>
</dbReference>
<reference evidence="3 5" key="1">
    <citation type="submission" date="2019-05" db="EMBL/GenBank/DDBJ databases">
        <title>Whole genome sequence analysis of Cupriavidus campinensis S14E4C strain.</title>
        <authorList>
            <person name="Abbaszade G."/>
            <person name="Szabo A."/>
            <person name="Toumi M."/>
            <person name="Toth E."/>
        </authorList>
    </citation>
    <scope>NUCLEOTIDE SEQUENCE [LARGE SCALE GENOMIC DNA]</scope>
    <source>
        <strain evidence="3 5">S14E4C</strain>
    </source>
</reference>
<evidence type="ECO:0000313" key="6">
    <source>
        <dbReference type="Proteomes" id="UP001056132"/>
    </source>
</evidence>
<organism evidence="4 6">
    <name type="scientific">Cupriavidus campinensis</name>
    <dbReference type="NCBI Taxonomy" id="151783"/>
    <lineage>
        <taxon>Bacteria</taxon>
        <taxon>Pseudomonadati</taxon>
        <taxon>Pseudomonadota</taxon>
        <taxon>Betaproteobacteria</taxon>
        <taxon>Burkholderiales</taxon>
        <taxon>Burkholderiaceae</taxon>
        <taxon>Cupriavidus</taxon>
    </lineage>
</organism>
<name>A0AAE9I821_9BURK</name>
<proteinExistence type="predicted"/>
<dbReference type="PROSITE" id="PS50222">
    <property type="entry name" value="EF_HAND_2"/>
    <property type="match status" value="1"/>
</dbReference>
<evidence type="ECO:0000313" key="4">
    <source>
        <dbReference type="EMBL" id="URF07996.1"/>
    </source>
</evidence>
<dbReference type="RefSeq" id="WP_144202288.1">
    <property type="nucleotide sequence ID" value="NZ_CAJPVH010000001.1"/>
</dbReference>
<dbReference type="GO" id="GO:0005509">
    <property type="term" value="F:calcium ion binding"/>
    <property type="evidence" value="ECO:0007669"/>
    <property type="project" value="InterPro"/>
</dbReference>
<keyword evidence="5" id="KW-1185">Reference proteome</keyword>
<dbReference type="AlphaFoldDB" id="A0AAE9I821"/>
<reference evidence="4" key="3">
    <citation type="submission" date="2022-05" db="EMBL/GenBank/DDBJ databases">
        <authorList>
            <person name="Kunte H.-J."/>
        </authorList>
    </citation>
    <scope>NUCLEOTIDE SEQUENCE</scope>
    <source>
        <strain evidence="4">G5</strain>
    </source>
</reference>
<sequence>MTSKLVAAACLAAIAAFTATAASAQQQKPANAQEAKAAFAAKFKAADTNQDGKLSREEAEAGMPEVYKNYDKIDTKKTNGITQKQIGAYFAARAKQQKAARDPGSLN</sequence>
<keyword evidence="1" id="KW-0732">Signal</keyword>
<evidence type="ECO:0000313" key="3">
    <source>
        <dbReference type="EMBL" id="TSP09883.1"/>
    </source>
</evidence>
<dbReference type="Gene3D" id="1.10.238.10">
    <property type="entry name" value="EF-hand"/>
    <property type="match status" value="1"/>
</dbReference>
<feature type="signal peptide" evidence="1">
    <location>
        <begin position="1"/>
        <end position="21"/>
    </location>
</feature>
<evidence type="ECO:0000256" key="1">
    <source>
        <dbReference type="SAM" id="SignalP"/>
    </source>
</evidence>
<dbReference type="Proteomes" id="UP000318943">
    <property type="component" value="Unassembled WGS sequence"/>
</dbReference>
<dbReference type="InterPro" id="IPR011992">
    <property type="entry name" value="EF-hand-dom_pair"/>
</dbReference>
<evidence type="ECO:0000259" key="2">
    <source>
        <dbReference type="PROSITE" id="PS50222"/>
    </source>
</evidence>
<gene>
    <name evidence="3" type="ORF">FGG12_25490</name>
    <name evidence="4" type="ORF">M5D45_22845</name>
</gene>
<dbReference type="EMBL" id="VCIZ01000020">
    <property type="protein sequence ID" value="TSP09883.1"/>
    <property type="molecule type" value="Genomic_DNA"/>
</dbReference>
<protein>
    <submittedName>
        <fullName evidence="4">Calcium-binding protein</fullName>
    </submittedName>
</protein>
<dbReference type="InterPro" id="IPR002048">
    <property type="entry name" value="EF_hand_dom"/>
</dbReference>
<feature type="domain" description="EF-hand" evidence="2">
    <location>
        <begin position="34"/>
        <end position="69"/>
    </location>
</feature>
<evidence type="ECO:0000313" key="5">
    <source>
        <dbReference type="Proteomes" id="UP000318943"/>
    </source>
</evidence>
<dbReference type="KEGG" id="ccam:M5D45_22845"/>
<feature type="chain" id="PRO_5042246445" evidence="1">
    <location>
        <begin position="22"/>
        <end position="107"/>
    </location>
</feature>
<reference evidence="4" key="2">
    <citation type="journal article" date="2022" name="Microbiol. Resour. Announc.">
        <title>Genome Sequence of Cupriavidus campinensis Strain G5, a Member of a Bacterial Consortium Capable of Polyethylene Degradation.</title>
        <authorList>
            <person name="Schneider B."/>
            <person name="Pfeiffer F."/>
            <person name="Dyall-Smith M."/>
            <person name="Kunte H.J."/>
        </authorList>
    </citation>
    <scope>NUCLEOTIDE SEQUENCE</scope>
    <source>
        <strain evidence="4">G5</strain>
    </source>
</reference>